<accession>A0A939P5X1</accession>
<name>A0A939P5X1_9ACTN</name>
<keyword evidence="3" id="KW-1185">Reference proteome</keyword>
<dbReference type="Pfam" id="PF20226">
    <property type="entry name" value="DUF6585"/>
    <property type="match status" value="1"/>
</dbReference>
<proteinExistence type="predicted"/>
<sequence>MTQPTASHGQSPQVNQAAGAQRLGTHRAAYIPEPVTPSSRLPLLIALTVISALVLVIGLITTTVVMFIIGMAFTVVLAPRCIREVYMNQRNQNVGRRRANSELHLYDQGLVVVLNGDLVRAFRWDTVTVLQEIVRHHRNGVHMYTTYAYTMSDANGPDMILKGGFPRPDEWGPAIQDAVTRAQLPNAITALREGRTLSFGDIQLAHDAVTARGKSVPWSQIDETRVKDGQVSLKVAGKWRSLTTTPVSRIPNFLIFYAVAEELRTSAHRA</sequence>
<organism evidence="2 3">
    <name type="scientific">Actinomadura barringtoniae</name>
    <dbReference type="NCBI Taxonomy" id="1427535"/>
    <lineage>
        <taxon>Bacteria</taxon>
        <taxon>Bacillati</taxon>
        <taxon>Actinomycetota</taxon>
        <taxon>Actinomycetes</taxon>
        <taxon>Streptosporangiales</taxon>
        <taxon>Thermomonosporaceae</taxon>
        <taxon>Actinomadura</taxon>
    </lineage>
</organism>
<dbReference type="Proteomes" id="UP000669179">
    <property type="component" value="Unassembled WGS sequence"/>
</dbReference>
<evidence type="ECO:0000256" key="1">
    <source>
        <dbReference type="SAM" id="Phobius"/>
    </source>
</evidence>
<feature type="transmembrane region" description="Helical" evidence="1">
    <location>
        <begin position="44"/>
        <end position="77"/>
    </location>
</feature>
<evidence type="ECO:0000313" key="2">
    <source>
        <dbReference type="EMBL" id="MBO2445605.1"/>
    </source>
</evidence>
<evidence type="ECO:0000313" key="3">
    <source>
        <dbReference type="Proteomes" id="UP000669179"/>
    </source>
</evidence>
<protein>
    <submittedName>
        <fullName evidence="2">Uncharacterized protein</fullName>
    </submittedName>
</protein>
<reference evidence="2" key="1">
    <citation type="submission" date="2021-03" db="EMBL/GenBank/DDBJ databases">
        <authorList>
            <person name="Kanchanasin P."/>
            <person name="Saeng-In P."/>
            <person name="Phongsopitanun W."/>
            <person name="Yuki M."/>
            <person name="Kudo T."/>
            <person name="Ohkuma M."/>
            <person name="Tanasupawat S."/>
        </authorList>
    </citation>
    <scope>NUCLEOTIDE SEQUENCE</scope>
    <source>
        <strain evidence="2">GKU 128</strain>
    </source>
</reference>
<keyword evidence="1" id="KW-0472">Membrane</keyword>
<dbReference type="EMBL" id="JAGEOJ010000001">
    <property type="protein sequence ID" value="MBO2445605.1"/>
    <property type="molecule type" value="Genomic_DNA"/>
</dbReference>
<dbReference type="RefSeq" id="WP_208253216.1">
    <property type="nucleotide sequence ID" value="NZ_JAGEOJ010000001.1"/>
</dbReference>
<dbReference type="AlphaFoldDB" id="A0A939P5X1"/>
<keyword evidence="1" id="KW-0812">Transmembrane</keyword>
<comment type="caution">
    <text evidence="2">The sequence shown here is derived from an EMBL/GenBank/DDBJ whole genome shotgun (WGS) entry which is preliminary data.</text>
</comment>
<dbReference type="InterPro" id="IPR046492">
    <property type="entry name" value="DUF6585"/>
</dbReference>
<keyword evidence="1" id="KW-1133">Transmembrane helix</keyword>
<gene>
    <name evidence="2" type="ORF">J4573_00730</name>
</gene>